<feature type="transmembrane region" description="Helical" evidence="1">
    <location>
        <begin position="6"/>
        <end position="28"/>
    </location>
</feature>
<dbReference type="AlphaFoldDB" id="B6FWJ9"/>
<comment type="caution">
    <text evidence="3">The sequence shown here is derived from an EMBL/GenBank/DDBJ whole genome shotgun (WGS) entry which is preliminary data.</text>
</comment>
<proteinExistence type="predicted"/>
<dbReference type="Proteomes" id="UP000003178">
    <property type="component" value="Unassembled WGS sequence"/>
</dbReference>
<sequence length="478" mass="55846">MSDILLAEIIRLVSIVLSISIVNFVVGYRKNCDIDKWKNIAIQSVIVVIIFIISKYIDVMNLSIIYNEKTNYIENYFSLFSIIKNFDFSIINLIWITVNIVIIVSMTLIYNKIYKVEWNKFIFLYILSGQYTSIFADIIIPRILFAIQTGKSLSDNIVHNLNIHDWNIFNIEVLANLFLVCILIIIFIKIINKILKNKIYVYASYIILVNSVFIMLKILVRFAEMHGPFQIEQYLIIMEVVPQLAIIAITVTIYIVIEMKKENEERIKEKQAYNRLETKNDYYEKVEESQNQIRRLYHDMNNHLYNIQMMNKSSEDTSDYIVSLQNELKEARKTRVSGNSLFDIIVDEKMNICKNKGIEFDIDVDSKNTGFIKNMDMSSILANILDNAIEACDKMTSNKKYIKLTSMWADDMFVIICENSKENEVKKIGDRFITDKLNKSEHGIGIKSVEKSVKNYDGNMMIFCDDNLFKVKIMIPKR</sequence>
<keyword evidence="1" id="KW-0812">Transmembrane</keyword>
<dbReference type="PANTHER" id="PTHR40448:SF1">
    <property type="entry name" value="TWO-COMPONENT SENSOR HISTIDINE KINASE"/>
    <property type="match status" value="1"/>
</dbReference>
<dbReference type="Pfam" id="PF14501">
    <property type="entry name" value="HATPase_c_5"/>
    <property type="match status" value="1"/>
</dbReference>
<dbReference type="PANTHER" id="PTHR40448">
    <property type="entry name" value="TWO-COMPONENT SENSOR HISTIDINE KINASE"/>
    <property type="match status" value="1"/>
</dbReference>
<gene>
    <name evidence="3" type="ORF">CLOHIR_00248</name>
</gene>
<dbReference type="OrthoDB" id="1757740at2"/>
<feature type="transmembrane region" description="Helical" evidence="1">
    <location>
        <begin position="234"/>
        <end position="257"/>
    </location>
</feature>
<dbReference type="GO" id="GO:0042802">
    <property type="term" value="F:identical protein binding"/>
    <property type="evidence" value="ECO:0007669"/>
    <property type="project" value="TreeGrafter"/>
</dbReference>
<feature type="transmembrane region" description="Helical" evidence="1">
    <location>
        <begin position="122"/>
        <end position="147"/>
    </location>
</feature>
<keyword evidence="1" id="KW-0472">Membrane</keyword>
<evidence type="ECO:0000259" key="2">
    <source>
        <dbReference type="Pfam" id="PF14501"/>
    </source>
</evidence>
<feature type="transmembrane region" description="Helical" evidence="1">
    <location>
        <begin position="200"/>
        <end position="222"/>
    </location>
</feature>
<dbReference type="STRING" id="500633.CLOHIR_00248"/>
<reference evidence="3 4" key="1">
    <citation type="submission" date="2008-09" db="EMBL/GenBank/DDBJ databases">
        <authorList>
            <person name="Fulton L."/>
            <person name="Clifton S."/>
            <person name="Fulton B."/>
            <person name="Xu J."/>
            <person name="Minx P."/>
            <person name="Pepin K.H."/>
            <person name="Johnson M."/>
            <person name="Thiruvilangam P."/>
            <person name="Bhonagiri V."/>
            <person name="Nash W.E."/>
            <person name="Mardis E.R."/>
            <person name="Wilson R.K."/>
        </authorList>
    </citation>
    <scope>NUCLEOTIDE SEQUENCE [LARGE SCALE GENOMIC DNA]</scope>
    <source>
        <strain evidence="3 4">DSM 13275</strain>
    </source>
</reference>
<organism evidence="3 4">
    <name type="scientific">Peptacetobacter hiranonis (strain DSM 13275 / JCM 10541 / KCTC 15199 / TO-931)</name>
    <name type="common">Clostridium hiranonis</name>
    <dbReference type="NCBI Taxonomy" id="500633"/>
    <lineage>
        <taxon>Bacteria</taxon>
        <taxon>Bacillati</taxon>
        <taxon>Bacillota</taxon>
        <taxon>Clostridia</taxon>
        <taxon>Peptostreptococcales</taxon>
        <taxon>Peptostreptococcaceae</taxon>
        <taxon>Peptacetobacter</taxon>
    </lineage>
</organism>
<feature type="transmembrane region" description="Helical" evidence="1">
    <location>
        <begin position="88"/>
        <end position="110"/>
    </location>
</feature>
<keyword evidence="4" id="KW-1185">Reference proteome</keyword>
<feature type="domain" description="Sensor histidine kinase NatK-like C-terminal" evidence="2">
    <location>
        <begin position="373"/>
        <end position="476"/>
    </location>
</feature>
<dbReference type="RefSeq" id="WP_006439169.1">
    <property type="nucleotide sequence ID" value="NZ_DS995355.1"/>
</dbReference>
<dbReference type="Gene3D" id="3.30.565.10">
    <property type="entry name" value="Histidine kinase-like ATPase, C-terminal domain"/>
    <property type="match status" value="1"/>
</dbReference>
<feature type="transmembrane region" description="Helical" evidence="1">
    <location>
        <begin position="167"/>
        <end position="188"/>
    </location>
</feature>
<dbReference type="CDD" id="cd16935">
    <property type="entry name" value="HATPase_AgrC-ComD-like"/>
    <property type="match status" value="1"/>
</dbReference>
<dbReference type="InterPro" id="IPR036890">
    <property type="entry name" value="HATPase_C_sf"/>
</dbReference>
<dbReference type="HOGENOM" id="CLU_020211_13_1_9"/>
<reference evidence="3 4" key="2">
    <citation type="submission" date="2008-10" db="EMBL/GenBank/DDBJ databases">
        <title>Draft genome sequence of Clostridium hiranonis (DSM 13275).</title>
        <authorList>
            <person name="Sudarsanam P."/>
            <person name="Ley R."/>
            <person name="Guruge J."/>
            <person name="Turnbaugh P.J."/>
            <person name="Mahowald M."/>
            <person name="Liep D."/>
            <person name="Gordon J."/>
        </authorList>
    </citation>
    <scope>NUCLEOTIDE SEQUENCE [LARGE SCALE GENOMIC DNA]</scope>
    <source>
        <strain evidence="3 4">DSM 13275</strain>
    </source>
</reference>
<dbReference type="EMBL" id="ABWP01000010">
    <property type="protein sequence ID" value="EEA86106.1"/>
    <property type="molecule type" value="Genomic_DNA"/>
</dbReference>
<dbReference type="SUPFAM" id="SSF55874">
    <property type="entry name" value="ATPase domain of HSP90 chaperone/DNA topoisomerase II/histidine kinase"/>
    <property type="match status" value="1"/>
</dbReference>
<name>B6FWJ9_PEPHT</name>
<protein>
    <recommendedName>
        <fullName evidence="2">Sensor histidine kinase NatK-like C-terminal domain-containing protein</fullName>
    </recommendedName>
</protein>
<dbReference type="InterPro" id="IPR032834">
    <property type="entry name" value="NatK-like_C"/>
</dbReference>
<accession>B6FWJ9</accession>
<evidence type="ECO:0000313" key="4">
    <source>
        <dbReference type="Proteomes" id="UP000003178"/>
    </source>
</evidence>
<evidence type="ECO:0000256" key="1">
    <source>
        <dbReference type="SAM" id="Phobius"/>
    </source>
</evidence>
<keyword evidence="1" id="KW-1133">Transmembrane helix</keyword>
<dbReference type="eggNOG" id="COG0642">
    <property type="taxonomic scope" value="Bacteria"/>
</dbReference>
<feature type="transmembrane region" description="Helical" evidence="1">
    <location>
        <begin position="40"/>
        <end position="57"/>
    </location>
</feature>
<evidence type="ECO:0000313" key="3">
    <source>
        <dbReference type="EMBL" id="EEA86106.1"/>
    </source>
</evidence>